<protein>
    <submittedName>
        <fullName evidence="1">Uncharacterized protein</fullName>
    </submittedName>
</protein>
<gene>
    <name evidence="1" type="ORF">H9841_08475</name>
</gene>
<reference evidence="1" key="1">
    <citation type="journal article" date="2021" name="PeerJ">
        <title>Extensive microbial diversity within the chicken gut microbiome revealed by metagenomics and culture.</title>
        <authorList>
            <person name="Gilroy R."/>
            <person name="Ravi A."/>
            <person name="Getino M."/>
            <person name="Pursley I."/>
            <person name="Horton D.L."/>
            <person name="Alikhan N.F."/>
            <person name="Baker D."/>
            <person name="Gharbi K."/>
            <person name="Hall N."/>
            <person name="Watson M."/>
            <person name="Adriaenssens E.M."/>
            <person name="Foster-Nyarko E."/>
            <person name="Jarju S."/>
            <person name="Secka A."/>
            <person name="Antonio M."/>
            <person name="Oren A."/>
            <person name="Chaudhuri R.R."/>
            <person name="La Ragione R."/>
            <person name="Hildebrand F."/>
            <person name="Pallen M.J."/>
        </authorList>
    </citation>
    <scope>NUCLEOTIDE SEQUENCE</scope>
    <source>
        <strain evidence="1">ChiBcec16_6824</strain>
    </source>
</reference>
<organism evidence="1 2">
    <name type="scientific">Candidatus Flavonifractor merdigallinarum</name>
    <dbReference type="NCBI Taxonomy" id="2838589"/>
    <lineage>
        <taxon>Bacteria</taxon>
        <taxon>Bacillati</taxon>
        <taxon>Bacillota</taxon>
        <taxon>Clostridia</taxon>
        <taxon>Eubacteriales</taxon>
        <taxon>Oscillospiraceae</taxon>
        <taxon>Flavonifractor</taxon>
    </lineage>
</organism>
<evidence type="ECO:0000313" key="2">
    <source>
        <dbReference type="Proteomes" id="UP000823868"/>
    </source>
</evidence>
<reference evidence="1" key="2">
    <citation type="submission" date="2021-04" db="EMBL/GenBank/DDBJ databases">
        <authorList>
            <person name="Gilroy R."/>
        </authorList>
    </citation>
    <scope>NUCLEOTIDE SEQUENCE</scope>
    <source>
        <strain evidence="1">ChiBcec16_6824</strain>
    </source>
</reference>
<comment type="caution">
    <text evidence="1">The sequence shown here is derived from an EMBL/GenBank/DDBJ whole genome shotgun (WGS) entry which is preliminary data.</text>
</comment>
<dbReference type="AlphaFoldDB" id="A0A9D2BZK0"/>
<dbReference type="EMBL" id="DXDX01000153">
    <property type="protein sequence ID" value="HIY21918.1"/>
    <property type="molecule type" value="Genomic_DNA"/>
</dbReference>
<proteinExistence type="predicted"/>
<name>A0A9D2BZK0_9FIRM</name>
<accession>A0A9D2BZK0</accession>
<evidence type="ECO:0000313" key="1">
    <source>
        <dbReference type="EMBL" id="HIY21918.1"/>
    </source>
</evidence>
<sequence length="98" mass="11174">MEYHTHLVCHWCTRGGNTVFYSIVSDGGVFVNFLTAILELNSFFLYTKEVVKIFWRNLLQREEECGILSKLLQVSGKNPGVAKFGIAPEWGSGGRWFK</sequence>
<feature type="non-terminal residue" evidence="1">
    <location>
        <position position="98"/>
    </location>
</feature>
<dbReference type="Proteomes" id="UP000823868">
    <property type="component" value="Unassembled WGS sequence"/>
</dbReference>